<evidence type="ECO:0000313" key="8">
    <source>
        <dbReference type="Proteomes" id="UP000003688"/>
    </source>
</evidence>
<evidence type="ECO:0000256" key="5">
    <source>
        <dbReference type="SAM" id="Phobius"/>
    </source>
</evidence>
<dbReference type="Proteomes" id="UP000003688">
    <property type="component" value="Unassembled WGS sequence"/>
</dbReference>
<feature type="transmembrane region" description="Helical" evidence="5">
    <location>
        <begin position="127"/>
        <end position="147"/>
    </location>
</feature>
<evidence type="ECO:0000313" key="7">
    <source>
        <dbReference type="EMBL" id="EEF61469.1"/>
    </source>
</evidence>
<name>B9XEX1_PEDPL</name>
<keyword evidence="2 5" id="KW-0812">Transmembrane</keyword>
<gene>
    <name evidence="7" type="ORF">Cflav_PD4147</name>
</gene>
<accession>B9XEX1</accession>
<comment type="subcellular location">
    <subcellularLocation>
        <location evidence="1">Membrane</location>
        <topology evidence="1">Multi-pass membrane protein</topology>
    </subcellularLocation>
</comment>
<dbReference type="InterPro" id="IPR019109">
    <property type="entry name" value="MamF_MmsF"/>
</dbReference>
<evidence type="ECO:0000256" key="4">
    <source>
        <dbReference type="ARBA" id="ARBA00023136"/>
    </source>
</evidence>
<reference evidence="7 8" key="1">
    <citation type="journal article" date="2011" name="J. Bacteriol.">
        <title>Genome sequence of 'Pedosphaera parvula' Ellin514, an aerobic Verrucomicrobial isolate from pasture soil.</title>
        <authorList>
            <person name="Kant R."/>
            <person name="van Passel M.W."/>
            <person name="Sangwan P."/>
            <person name="Palva A."/>
            <person name="Lucas S."/>
            <person name="Copeland A."/>
            <person name="Lapidus A."/>
            <person name="Glavina Del Rio T."/>
            <person name="Dalin E."/>
            <person name="Tice H."/>
            <person name="Bruce D."/>
            <person name="Goodwin L."/>
            <person name="Pitluck S."/>
            <person name="Chertkov O."/>
            <person name="Larimer F.W."/>
            <person name="Land M.L."/>
            <person name="Hauser L."/>
            <person name="Brettin T.S."/>
            <person name="Detter J.C."/>
            <person name="Han S."/>
            <person name="de Vos W.M."/>
            <person name="Janssen P.H."/>
            <person name="Smidt H."/>
        </authorList>
    </citation>
    <scope>NUCLEOTIDE SEQUENCE [LARGE SCALE GENOMIC DNA]</scope>
    <source>
        <strain evidence="7 8">Ellin514</strain>
    </source>
</reference>
<evidence type="ECO:0000256" key="2">
    <source>
        <dbReference type="ARBA" id="ARBA00022692"/>
    </source>
</evidence>
<dbReference type="InterPro" id="IPR025640">
    <property type="entry name" value="GYF_2"/>
</dbReference>
<evidence type="ECO:0000256" key="3">
    <source>
        <dbReference type="ARBA" id="ARBA00022989"/>
    </source>
</evidence>
<sequence>MNTWRYTQNGQRLGPVGEEELKALLKSGVLSRDTPVSKEGTDYWAPANLFPELMEGATASTTPPPLGSGIPPLTSPPSIQPGAAISETEDISHNKIFAVLAYIGLLFLVPLLAAPQSRFARYHTNQGIVLFLAHIIGIAAAGISFLIPFVGCIGMLAMVAVNVGFVVLMVMGIVNAASGVYKPLPLIGHYKILE</sequence>
<dbReference type="OrthoDB" id="9779518at2"/>
<protein>
    <recommendedName>
        <fullName evidence="6">GYF domain-containing protein</fullName>
    </recommendedName>
</protein>
<keyword evidence="3 5" id="KW-1133">Transmembrane helix</keyword>
<dbReference type="Pfam" id="PF14237">
    <property type="entry name" value="GYF_2"/>
    <property type="match status" value="1"/>
</dbReference>
<evidence type="ECO:0000259" key="6">
    <source>
        <dbReference type="Pfam" id="PF14237"/>
    </source>
</evidence>
<dbReference type="Pfam" id="PF09685">
    <property type="entry name" value="MamF_MmsF"/>
    <property type="match status" value="1"/>
</dbReference>
<keyword evidence="4 5" id="KW-0472">Membrane</keyword>
<evidence type="ECO:0000256" key="1">
    <source>
        <dbReference type="ARBA" id="ARBA00004141"/>
    </source>
</evidence>
<proteinExistence type="predicted"/>
<organism evidence="7 8">
    <name type="scientific">Pedosphaera parvula (strain Ellin514)</name>
    <dbReference type="NCBI Taxonomy" id="320771"/>
    <lineage>
        <taxon>Bacteria</taxon>
        <taxon>Pseudomonadati</taxon>
        <taxon>Verrucomicrobiota</taxon>
        <taxon>Pedosphaerae</taxon>
        <taxon>Pedosphaerales</taxon>
        <taxon>Pedosphaeraceae</taxon>
        <taxon>Pedosphaera</taxon>
    </lineage>
</organism>
<comment type="caution">
    <text evidence="7">The sequence shown here is derived from an EMBL/GenBank/DDBJ whole genome shotgun (WGS) entry which is preliminary data.</text>
</comment>
<dbReference type="EMBL" id="ABOX02000009">
    <property type="protein sequence ID" value="EEF61469.1"/>
    <property type="molecule type" value="Genomic_DNA"/>
</dbReference>
<feature type="transmembrane region" description="Helical" evidence="5">
    <location>
        <begin position="153"/>
        <end position="174"/>
    </location>
</feature>
<feature type="domain" description="GYF" evidence="6">
    <location>
        <begin position="4"/>
        <end position="53"/>
    </location>
</feature>
<dbReference type="STRING" id="320771.Cflav_PD4147"/>
<feature type="transmembrane region" description="Helical" evidence="5">
    <location>
        <begin position="96"/>
        <end position="115"/>
    </location>
</feature>
<dbReference type="RefSeq" id="WP_007414361.1">
    <property type="nucleotide sequence ID" value="NZ_ABOX02000009.1"/>
</dbReference>
<dbReference type="AlphaFoldDB" id="B9XEX1"/>
<keyword evidence="8" id="KW-1185">Reference proteome</keyword>